<protein>
    <recommendedName>
        <fullName evidence="3">Transglutaminase-like domain-containing protein</fullName>
    </recommendedName>
</protein>
<keyword evidence="2" id="KW-0812">Transmembrane</keyword>
<dbReference type="SMART" id="SM00460">
    <property type="entry name" value="TGc"/>
    <property type="match status" value="1"/>
</dbReference>
<evidence type="ECO:0000259" key="3">
    <source>
        <dbReference type="SMART" id="SM00460"/>
    </source>
</evidence>
<accession>A0A402B711</accession>
<feature type="transmembrane region" description="Helical" evidence="2">
    <location>
        <begin position="260"/>
        <end position="278"/>
    </location>
</feature>
<feature type="transmembrane region" description="Helical" evidence="2">
    <location>
        <begin position="114"/>
        <end position="136"/>
    </location>
</feature>
<keyword evidence="2" id="KW-0472">Membrane</keyword>
<feature type="transmembrane region" description="Helical" evidence="2">
    <location>
        <begin position="216"/>
        <end position="239"/>
    </location>
</feature>
<dbReference type="Gene3D" id="3.10.620.30">
    <property type="match status" value="1"/>
</dbReference>
<feature type="domain" description="Transglutaminase-like" evidence="3">
    <location>
        <begin position="555"/>
        <end position="626"/>
    </location>
</feature>
<comment type="caution">
    <text evidence="4">The sequence shown here is derived from an EMBL/GenBank/DDBJ whole genome shotgun (WGS) entry which is preliminary data.</text>
</comment>
<evidence type="ECO:0000256" key="1">
    <source>
        <dbReference type="SAM" id="MobiDB-lite"/>
    </source>
</evidence>
<dbReference type="Proteomes" id="UP000287171">
    <property type="component" value="Unassembled WGS sequence"/>
</dbReference>
<dbReference type="SUPFAM" id="SSF54001">
    <property type="entry name" value="Cysteine proteinases"/>
    <property type="match status" value="1"/>
</dbReference>
<dbReference type="RefSeq" id="WP_126627505.1">
    <property type="nucleotide sequence ID" value="NZ_BIFT01000001.1"/>
</dbReference>
<dbReference type="InterPro" id="IPR052901">
    <property type="entry name" value="Bact_TGase-like"/>
</dbReference>
<name>A0A402B711_9CHLR</name>
<proteinExistence type="predicted"/>
<evidence type="ECO:0000313" key="5">
    <source>
        <dbReference type="Proteomes" id="UP000287171"/>
    </source>
</evidence>
<organism evidence="4 5">
    <name type="scientific">Dictyobacter alpinus</name>
    <dbReference type="NCBI Taxonomy" id="2014873"/>
    <lineage>
        <taxon>Bacteria</taxon>
        <taxon>Bacillati</taxon>
        <taxon>Chloroflexota</taxon>
        <taxon>Ktedonobacteria</taxon>
        <taxon>Ktedonobacterales</taxon>
        <taxon>Dictyobacteraceae</taxon>
        <taxon>Dictyobacter</taxon>
    </lineage>
</organism>
<dbReference type="OrthoDB" id="9804872at2"/>
<feature type="compositionally biased region" description="Polar residues" evidence="1">
    <location>
        <begin position="1"/>
        <end position="23"/>
    </location>
</feature>
<feature type="compositionally biased region" description="Polar residues" evidence="1">
    <location>
        <begin position="661"/>
        <end position="677"/>
    </location>
</feature>
<dbReference type="PANTHER" id="PTHR42736">
    <property type="entry name" value="PROTEIN-GLUTAMINE GAMMA-GLUTAMYLTRANSFERASE"/>
    <property type="match status" value="1"/>
</dbReference>
<feature type="region of interest" description="Disordered" evidence="1">
    <location>
        <begin position="1"/>
        <end position="40"/>
    </location>
</feature>
<dbReference type="InterPro" id="IPR038765">
    <property type="entry name" value="Papain-like_cys_pep_sf"/>
</dbReference>
<dbReference type="AlphaFoldDB" id="A0A402B711"/>
<dbReference type="InterPro" id="IPR025403">
    <property type="entry name" value="TgpA-like_C"/>
</dbReference>
<feature type="transmembrane region" description="Helical" evidence="2">
    <location>
        <begin position="685"/>
        <end position="707"/>
    </location>
</feature>
<keyword evidence="5" id="KW-1185">Reference proteome</keyword>
<feature type="transmembrane region" description="Helical" evidence="2">
    <location>
        <begin position="165"/>
        <end position="186"/>
    </location>
</feature>
<feature type="transmembrane region" description="Helical" evidence="2">
    <location>
        <begin position="61"/>
        <end position="83"/>
    </location>
</feature>
<feature type="transmembrane region" description="Helical" evidence="2">
    <location>
        <begin position="193"/>
        <end position="210"/>
    </location>
</feature>
<dbReference type="Pfam" id="PF01841">
    <property type="entry name" value="Transglut_core"/>
    <property type="match status" value="1"/>
</dbReference>
<reference evidence="5" key="1">
    <citation type="submission" date="2018-12" db="EMBL/GenBank/DDBJ databases">
        <title>Tengunoibacter tsumagoiensis gen. nov., sp. nov., Dictyobacter kobayashii sp. nov., D. alpinus sp. nov., and D. joshuensis sp. nov. and description of Dictyobacteraceae fam. nov. within the order Ktedonobacterales isolated from Tengu-no-mugimeshi.</title>
        <authorList>
            <person name="Wang C.M."/>
            <person name="Zheng Y."/>
            <person name="Sakai Y."/>
            <person name="Toyoda A."/>
            <person name="Minakuchi Y."/>
            <person name="Abe K."/>
            <person name="Yokota A."/>
            <person name="Yabe S."/>
        </authorList>
    </citation>
    <scope>NUCLEOTIDE SEQUENCE [LARGE SCALE GENOMIC DNA]</scope>
    <source>
        <strain evidence="5">Uno16</strain>
    </source>
</reference>
<evidence type="ECO:0000256" key="2">
    <source>
        <dbReference type="SAM" id="Phobius"/>
    </source>
</evidence>
<keyword evidence="2" id="KW-1133">Transmembrane helix</keyword>
<dbReference type="Pfam" id="PF13559">
    <property type="entry name" value="DUF4129"/>
    <property type="match status" value="1"/>
</dbReference>
<dbReference type="InterPro" id="IPR002931">
    <property type="entry name" value="Transglutaminase-like"/>
</dbReference>
<dbReference type="EMBL" id="BIFT01000001">
    <property type="protein sequence ID" value="GCE27126.1"/>
    <property type="molecule type" value="Genomic_DNA"/>
</dbReference>
<sequence>MHSSLIDSQRVPSQQANRQQDPRNQFPGSPPPQPSSAFHPPRHKDSAFMAAVRLCTPQEGWLAIVLLSIALYSVVAVIVNAEWVHFSTFLYISPIIGLCIGLLVAKLPYMPQALLHLLACVLGHVLAVWITSAYAFHVPPSVVLEGLRAAFSGHMAEESAQLSEIVFFFYLSFLCFFLGYFGSWLIYRARLPWLVGLVYCAIMLVNLNYVKSEYNYFLLIMLGALLLLIARTELAARLLQWTSEGLYTDRAWLRKITGRCMQIACLIMLLALPLGWLLPVQDQPTSGKVLWDRINATWNAAAGGNLNWQTLRSIANSNGEMTNYFGNQLTISNSVHLPDGEVLYYVSSDKKSHYLESIAFNHFTDNTWTNSSDGFSPTLYPANEDVPQDIDQNVDGAVDTVVTMTQAINGSKHYVFAPAQPLRFNMPTQIYSSGGSGVSTTTAWTQLQPLEAKATYRVTSVLTPQDAITNVPLPQNDSNFWDSSRYNYWLKTLYLETPQNISPKVKATVNAWTHGATNAYDALKRIESHLNDSRVFTYSVDNAPIPANKNVVDVLLDTHTGYCTYYASAMAVMGRSLNIPTRLVTGFSSGKYDPARKVWSVTGSDAHSWVQAYFPGYGWIDFDPTPGFSTQSQAPAKATNVTPSPTTAVKVTPTVKAQPTKAVQPTPQKPQSSSANGHTEMATSWPLWIALAILLCSIIFFLVALVIKRQRQSETSVSNFFWRACRVAGWAGLGPKSWQTPYEYTAMLSQHLERRDPALWHLTELFVRERWGAPNHVSREQDTSMIEQSWPSLRSMLLRLFFSGKRK</sequence>
<evidence type="ECO:0000313" key="4">
    <source>
        <dbReference type="EMBL" id="GCE27126.1"/>
    </source>
</evidence>
<gene>
    <name evidence="4" type="ORF">KDA_26100</name>
</gene>
<dbReference type="PANTHER" id="PTHR42736:SF1">
    <property type="entry name" value="PROTEIN-GLUTAMINE GAMMA-GLUTAMYLTRANSFERASE"/>
    <property type="match status" value="1"/>
</dbReference>
<feature type="region of interest" description="Disordered" evidence="1">
    <location>
        <begin position="656"/>
        <end position="677"/>
    </location>
</feature>
<feature type="transmembrane region" description="Helical" evidence="2">
    <location>
        <begin position="89"/>
        <end position="107"/>
    </location>
</feature>